<dbReference type="EMBL" id="SDKC01000001">
    <property type="protein sequence ID" value="RXS75629.1"/>
    <property type="molecule type" value="Genomic_DNA"/>
</dbReference>
<dbReference type="OrthoDB" id="9781189at2"/>
<protein>
    <submittedName>
        <fullName evidence="2">MBL fold metallo-hydrolase</fullName>
    </submittedName>
</protein>
<dbReference type="PANTHER" id="PTHR47619:SF1">
    <property type="entry name" value="EXODEOXYRIBONUCLEASE WALJ"/>
    <property type="match status" value="1"/>
</dbReference>
<dbReference type="Proteomes" id="UP000290106">
    <property type="component" value="Unassembled WGS sequence"/>
</dbReference>
<keyword evidence="2" id="KW-0378">Hydrolase</keyword>
<organism evidence="2 3">
    <name type="scientific">Blautia faecicola</name>
    <dbReference type="NCBI Taxonomy" id="2509240"/>
    <lineage>
        <taxon>Bacteria</taxon>
        <taxon>Bacillati</taxon>
        <taxon>Bacillota</taxon>
        <taxon>Clostridia</taxon>
        <taxon>Lachnospirales</taxon>
        <taxon>Lachnospiraceae</taxon>
        <taxon>Blautia</taxon>
    </lineage>
</organism>
<dbReference type="AlphaFoldDB" id="A0A4Q1RIX9"/>
<dbReference type="InterPro" id="IPR052533">
    <property type="entry name" value="WalJ/YycJ-like"/>
</dbReference>
<gene>
    <name evidence="2" type="ORF">ETP43_10655</name>
</gene>
<keyword evidence="3" id="KW-1185">Reference proteome</keyword>
<dbReference type="SUPFAM" id="SSF56281">
    <property type="entry name" value="Metallo-hydrolase/oxidoreductase"/>
    <property type="match status" value="1"/>
</dbReference>
<dbReference type="InterPro" id="IPR001279">
    <property type="entry name" value="Metallo-B-lactamas"/>
</dbReference>
<dbReference type="PANTHER" id="PTHR47619">
    <property type="entry name" value="METALLO-HYDROLASE YYCJ-RELATED"/>
    <property type="match status" value="1"/>
</dbReference>
<dbReference type="SMART" id="SM00849">
    <property type="entry name" value="Lactamase_B"/>
    <property type="match status" value="1"/>
</dbReference>
<accession>A0A4Q1RIX9</accession>
<dbReference type="RefSeq" id="WP_129258024.1">
    <property type="nucleotide sequence ID" value="NZ_DAWBJR010000005.1"/>
</dbReference>
<proteinExistence type="predicted"/>
<evidence type="ECO:0000259" key="1">
    <source>
        <dbReference type="SMART" id="SM00849"/>
    </source>
</evidence>
<feature type="domain" description="Metallo-beta-lactamase" evidence="1">
    <location>
        <begin position="11"/>
        <end position="191"/>
    </location>
</feature>
<evidence type="ECO:0000313" key="3">
    <source>
        <dbReference type="Proteomes" id="UP000290106"/>
    </source>
</evidence>
<reference evidence="2 3" key="1">
    <citation type="submission" date="2019-01" db="EMBL/GenBank/DDBJ databases">
        <title>Blautia sp. nov. KGMB01111 isolated human feces.</title>
        <authorList>
            <person name="Park J.-E."/>
            <person name="Kim J.-S."/>
            <person name="Park S.-H."/>
        </authorList>
    </citation>
    <scope>NUCLEOTIDE SEQUENCE [LARGE SCALE GENOMIC DNA]</scope>
    <source>
        <strain evidence="2 3">KGMB01111</strain>
    </source>
</reference>
<dbReference type="Pfam" id="PF12706">
    <property type="entry name" value="Lactamase_B_2"/>
    <property type="match status" value="1"/>
</dbReference>
<dbReference type="InterPro" id="IPR036866">
    <property type="entry name" value="RibonucZ/Hydroxyglut_hydro"/>
</dbReference>
<dbReference type="Gene3D" id="3.60.15.10">
    <property type="entry name" value="Ribonuclease Z/Hydroxyacylglutathione hydrolase-like"/>
    <property type="match status" value="1"/>
</dbReference>
<sequence>MRLCSIASGSSGNCIYVGSDTTHLLVDTGISGKKVEFGLNSLDLTTGDLDGILVTHEHSDHIKGLGVVARKCGVPIYATAGTIRAMEDSGSLGKMPEGIFHEVIPDQDCPIGDLTVHPFRISHDAAEPVAYRIGQGKREVGIATDMGVYDDYIVENLKGLDALLLEANHDVNMLQVGKYPYYLKRRILGDKGHLSNETAGQLLCQLLHDNMKQILLGHLSRENNYEALAYETVCAEVTMGDNPYKAKDFRIDVAHRDTASEVVEV</sequence>
<evidence type="ECO:0000313" key="2">
    <source>
        <dbReference type="EMBL" id="RXS75629.1"/>
    </source>
</evidence>
<comment type="caution">
    <text evidence="2">The sequence shown here is derived from an EMBL/GenBank/DDBJ whole genome shotgun (WGS) entry which is preliminary data.</text>
</comment>
<dbReference type="GO" id="GO:0016787">
    <property type="term" value="F:hydrolase activity"/>
    <property type="evidence" value="ECO:0007669"/>
    <property type="project" value="UniProtKB-KW"/>
</dbReference>
<name>A0A4Q1RIX9_9FIRM</name>